<gene>
    <name evidence="1" type="ORF">TI39_contig4185g00002</name>
</gene>
<name>A0A0F4GE97_9PEZI</name>
<proteinExistence type="predicted"/>
<evidence type="ECO:0000313" key="2">
    <source>
        <dbReference type="Proteomes" id="UP000033647"/>
    </source>
</evidence>
<dbReference type="Proteomes" id="UP000033647">
    <property type="component" value="Unassembled WGS sequence"/>
</dbReference>
<reference evidence="1 2" key="1">
    <citation type="submission" date="2015-03" db="EMBL/GenBank/DDBJ databases">
        <title>RNA-seq based gene annotation and comparative genomics of four Zymoseptoria species reveal species-specific pathogenicity related genes and transposable element activity.</title>
        <authorList>
            <person name="Grandaubert J."/>
            <person name="Bhattacharyya A."/>
            <person name="Stukenbrock E.H."/>
        </authorList>
    </citation>
    <scope>NUCLEOTIDE SEQUENCE [LARGE SCALE GENOMIC DNA]</scope>
    <source>
        <strain evidence="1 2">Zb18110</strain>
    </source>
</reference>
<organism evidence="1 2">
    <name type="scientific">Zymoseptoria brevis</name>
    <dbReference type="NCBI Taxonomy" id="1047168"/>
    <lineage>
        <taxon>Eukaryota</taxon>
        <taxon>Fungi</taxon>
        <taxon>Dikarya</taxon>
        <taxon>Ascomycota</taxon>
        <taxon>Pezizomycotina</taxon>
        <taxon>Dothideomycetes</taxon>
        <taxon>Dothideomycetidae</taxon>
        <taxon>Mycosphaerellales</taxon>
        <taxon>Mycosphaerellaceae</taxon>
        <taxon>Zymoseptoria</taxon>
    </lineage>
</organism>
<evidence type="ECO:0000313" key="1">
    <source>
        <dbReference type="EMBL" id="KJX94505.1"/>
    </source>
</evidence>
<dbReference type="AlphaFoldDB" id="A0A0F4GE97"/>
<protein>
    <submittedName>
        <fullName evidence="1">Uncharacterized protein</fullName>
    </submittedName>
</protein>
<comment type="caution">
    <text evidence="1">The sequence shown here is derived from an EMBL/GenBank/DDBJ whole genome shotgun (WGS) entry which is preliminary data.</text>
</comment>
<keyword evidence="2" id="KW-1185">Reference proteome</keyword>
<accession>A0A0F4GE97</accession>
<sequence>MALRTLTRGRIACTNSVHELDILDTLTDDWDLEDPHLSSSALDLHLQCEFAAKDASAIHDILMGFITNGNYADWLCQELALRQENAVAAVKKVVELVRELQVGYMPEMGIGLDELKMRAEHVLVQLQGLNGIFQQLQMDIQTAMAEQAKKQRDADVQEEVDAQLEKGKKAWKSHKATCVPYRAQPVYDIASLQHDQPNYFRNSAASPRMDRPNVAVNIRQTGCPSRVLMELMAKLFAELQVRTGYYNQARYPKTVIILRDQEGCEELFKQFEHLFGNQLVGPDLFNTLVRRIDQTTTVEARAAFLEKWSHPGSEVRIVITSPNDDDEMVVADVENVVALEMETPDRRCTRWQRMARMCGQQGVYLAISPTVKSLVKDTINEAAGKEFDMRTDPWIPAMWKREKERIFKNIEFFEKKLEQFGLQKLVDAVQSEDFWFADGDSDDLISARGSYFSPTPDRENLHRARLAEWVAEK</sequence>
<dbReference type="EMBL" id="LAFY01004144">
    <property type="protein sequence ID" value="KJX94505.1"/>
    <property type="molecule type" value="Genomic_DNA"/>
</dbReference>
<dbReference type="OrthoDB" id="3650184at2759"/>